<dbReference type="GO" id="GO:0015386">
    <property type="term" value="F:potassium:proton antiporter activity"/>
    <property type="evidence" value="ECO:0007669"/>
    <property type="project" value="TreeGrafter"/>
</dbReference>
<accession>A0A813EJY9</accession>
<feature type="transmembrane region" description="Helical" evidence="10">
    <location>
        <begin position="281"/>
        <end position="305"/>
    </location>
</feature>
<feature type="transmembrane region" description="Helical" evidence="10">
    <location>
        <begin position="79"/>
        <end position="105"/>
    </location>
</feature>
<proteinExistence type="predicted"/>
<reference evidence="12" key="1">
    <citation type="submission" date="2021-02" db="EMBL/GenBank/DDBJ databases">
        <authorList>
            <person name="Dougan E. K."/>
            <person name="Rhodes N."/>
            <person name="Thang M."/>
            <person name="Chan C."/>
        </authorList>
    </citation>
    <scope>NUCLEOTIDE SEQUENCE</scope>
</reference>
<feature type="transmembrane region" description="Helical" evidence="10">
    <location>
        <begin position="138"/>
        <end position="159"/>
    </location>
</feature>
<dbReference type="GO" id="GO:0015385">
    <property type="term" value="F:sodium:proton antiporter activity"/>
    <property type="evidence" value="ECO:0007669"/>
    <property type="project" value="InterPro"/>
</dbReference>
<dbReference type="OrthoDB" id="441412at2759"/>
<evidence type="ECO:0000259" key="11">
    <source>
        <dbReference type="Pfam" id="PF00999"/>
    </source>
</evidence>
<comment type="caution">
    <text evidence="12">The sequence shown here is derived from an EMBL/GenBank/DDBJ whole genome shotgun (WGS) entry which is preliminary data.</text>
</comment>
<evidence type="ECO:0000256" key="1">
    <source>
        <dbReference type="ARBA" id="ARBA00004651"/>
    </source>
</evidence>
<keyword evidence="6" id="KW-0915">Sodium</keyword>
<keyword evidence="7" id="KW-0406">Ion transport</keyword>
<protein>
    <recommendedName>
        <fullName evidence="11">Cation/H+ exchanger transmembrane domain-containing protein</fullName>
    </recommendedName>
</protein>
<keyword evidence="9" id="KW-0739">Sodium transport</keyword>
<feature type="domain" description="Cation/H+ exchanger transmembrane" evidence="11">
    <location>
        <begin position="28"/>
        <end position="303"/>
    </location>
</feature>
<evidence type="ECO:0000256" key="8">
    <source>
        <dbReference type="ARBA" id="ARBA00023136"/>
    </source>
</evidence>
<dbReference type="PANTHER" id="PTHR10110">
    <property type="entry name" value="SODIUM/HYDROGEN EXCHANGER"/>
    <property type="match status" value="1"/>
</dbReference>
<evidence type="ECO:0000313" key="12">
    <source>
        <dbReference type="EMBL" id="CAE8599286.1"/>
    </source>
</evidence>
<evidence type="ECO:0000256" key="5">
    <source>
        <dbReference type="ARBA" id="ARBA00022989"/>
    </source>
</evidence>
<dbReference type="PANTHER" id="PTHR10110:SF86">
    <property type="entry name" value="SODIUM_HYDROGEN EXCHANGER 7"/>
    <property type="match status" value="1"/>
</dbReference>
<gene>
    <name evidence="12" type="ORF">PGLA1383_LOCUS17645</name>
</gene>
<comment type="subcellular location">
    <subcellularLocation>
        <location evidence="1">Cell membrane</location>
        <topology evidence="1">Multi-pass membrane protein</topology>
    </subcellularLocation>
</comment>
<dbReference type="Proteomes" id="UP000654075">
    <property type="component" value="Unassembled WGS sequence"/>
</dbReference>
<sequence>SRLGSVSVKERRAKERRVDVLQQQQQQVSVVSLLKELGASPALTVTIEGESMLNDGTAVVLFTVAYGMVAGRQWSGLEVVGFVLGSTVGALCLGWAIGSLTMLWIKITSNKLWPGNAMIQIIVTVCCAYWSYIVAEGVFHISGILTTVAASLVLAHMMWPRLVERQAMLEVWHVIHNIGNSVVFFLAGVLTCRAARRDVPRTDYLLLLASYAAVMVSRLLMLLMCWPFLSCSRQLPVSIKDILVMTWGGLRGIVGLAFAILVRGDLAGGQLSEADGDRILFLVAGVVALTLLINALTTPAVVRALGIARAPAGRRQLVQAVAQRAEQHISTERAQLHQRRRRISPWFLAESRTVGNLLACVYDSVRCELAQQAEAEKKAGPSADEEEAPVLACLPCCRPTTRRADDEPDGDVQQLWQRLDAAKAELLRCAPGEAFATLGPGLDRQRMREVLGSRRIDPAQLKLVRQVFLDCVGVSYWEQAEHLPGGETHTFRTVLLNSVKLADDHTASALVDWAVIKESLGLEGHQQKRQQLRDQVATTRTTSARWVTSCRQWLRRRMAGNRELRLFDVVAAFIEAHLHSQEKIAEFFGQDRTADSPEEVYVILESQCSVFEAATALRRALDQPAQRRLSTCGEVYMLLEIYWRFVHSTVESGILQPTEAEDLLSAVEQRMGELDKERLASLEVDQ</sequence>
<keyword evidence="13" id="KW-1185">Reference proteome</keyword>
<feature type="transmembrane region" description="Helical" evidence="10">
    <location>
        <begin position="204"/>
        <end position="229"/>
    </location>
</feature>
<feature type="transmembrane region" description="Helical" evidence="10">
    <location>
        <begin position="241"/>
        <end position="261"/>
    </location>
</feature>
<dbReference type="Pfam" id="PF00999">
    <property type="entry name" value="Na_H_Exchanger"/>
    <property type="match status" value="1"/>
</dbReference>
<evidence type="ECO:0000256" key="2">
    <source>
        <dbReference type="ARBA" id="ARBA00022448"/>
    </source>
</evidence>
<dbReference type="AlphaFoldDB" id="A0A813EJY9"/>
<feature type="non-terminal residue" evidence="12">
    <location>
        <position position="1"/>
    </location>
</feature>
<dbReference type="GO" id="GO:0005886">
    <property type="term" value="C:plasma membrane"/>
    <property type="evidence" value="ECO:0007669"/>
    <property type="project" value="UniProtKB-SubCell"/>
</dbReference>
<dbReference type="GO" id="GO:0098719">
    <property type="term" value="P:sodium ion import across plasma membrane"/>
    <property type="evidence" value="ECO:0007669"/>
    <property type="project" value="TreeGrafter"/>
</dbReference>
<feature type="transmembrane region" description="Helical" evidence="10">
    <location>
        <begin position="112"/>
        <end position="132"/>
    </location>
</feature>
<evidence type="ECO:0000256" key="6">
    <source>
        <dbReference type="ARBA" id="ARBA00023053"/>
    </source>
</evidence>
<keyword evidence="2" id="KW-0813">Transport</keyword>
<feature type="transmembrane region" description="Helical" evidence="10">
    <location>
        <begin position="171"/>
        <end position="192"/>
    </location>
</feature>
<evidence type="ECO:0000256" key="10">
    <source>
        <dbReference type="SAM" id="Phobius"/>
    </source>
</evidence>
<evidence type="ECO:0000256" key="3">
    <source>
        <dbReference type="ARBA" id="ARBA00022475"/>
    </source>
</evidence>
<dbReference type="InterPro" id="IPR018422">
    <property type="entry name" value="Cation/H_exchanger_CPA1"/>
</dbReference>
<evidence type="ECO:0000256" key="4">
    <source>
        <dbReference type="ARBA" id="ARBA00022692"/>
    </source>
</evidence>
<name>A0A813EJY9_POLGL</name>
<keyword evidence="5 10" id="KW-1133">Transmembrane helix</keyword>
<keyword evidence="3" id="KW-1003">Cell membrane</keyword>
<evidence type="ECO:0000256" key="9">
    <source>
        <dbReference type="ARBA" id="ARBA00023201"/>
    </source>
</evidence>
<evidence type="ECO:0000256" key="7">
    <source>
        <dbReference type="ARBA" id="ARBA00023065"/>
    </source>
</evidence>
<keyword evidence="4 10" id="KW-0812">Transmembrane</keyword>
<dbReference type="EMBL" id="CAJNNV010010951">
    <property type="protein sequence ID" value="CAE8599286.1"/>
    <property type="molecule type" value="Genomic_DNA"/>
</dbReference>
<dbReference type="Gene3D" id="6.10.140.1330">
    <property type="match status" value="1"/>
</dbReference>
<dbReference type="GO" id="GO:0051453">
    <property type="term" value="P:regulation of intracellular pH"/>
    <property type="evidence" value="ECO:0007669"/>
    <property type="project" value="TreeGrafter"/>
</dbReference>
<dbReference type="InterPro" id="IPR006153">
    <property type="entry name" value="Cation/H_exchanger_TM"/>
</dbReference>
<keyword evidence="8 10" id="KW-0472">Membrane</keyword>
<evidence type="ECO:0000313" key="13">
    <source>
        <dbReference type="Proteomes" id="UP000654075"/>
    </source>
</evidence>
<organism evidence="12 13">
    <name type="scientific">Polarella glacialis</name>
    <name type="common">Dinoflagellate</name>
    <dbReference type="NCBI Taxonomy" id="89957"/>
    <lineage>
        <taxon>Eukaryota</taxon>
        <taxon>Sar</taxon>
        <taxon>Alveolata</taxon>
        <taxon>Dinophyceae</taxon>
        <taxon>Suessiales</taxon>
        <taxon>Suessiaceae</taxon>
        <taxon>Polarella</taxon>
    </lineage>
</organism>